<sequence length="75" mass="8183">MSEEKTVLYTRKHPVSDGGFDDQAQAMVKAAAEAGYEAAPRGSYCEGDMRKQFEALTGVKLDDDVSQKIVAVQKD</sequence>
<dbReference type="EMBL" id="ADLO01000088">
    <property type="protein sequence ID" value="KGF54434.1"/>
    <property type="molecule type" value="Genomic_DNA"/>
</dbReference>
<dbReference type="Proteomes" id="UP000029585">
    <property type="component" value="Unassembled WGS sequence"/>
</dbReference>
<dbReference type="HOGENOM" id="CLU_2664647_0_0_9"/>
<name>A0A096DA83_FLAPL</name>
<evidence type="ECO:0000313" key="2">
    <source>
        <dbReference type="Proteomes" id="UP000029585"/>
    </source>
</evidence>
<keyword evidence="2" id="KW-1185">Reference proteome</keyword>
<evidence type="ECO:0000313" key="1">
    <source>
        <dbReference type="EMBL" id="KGF54434.1"/>
    </source>
</evidence>
<proteinExistence type="predicted"/>
<dbReference type="AlphaFoldDB" id="A0A096DA83"/>
<organism evidence="1 2">
    <name type="scientific">Flavonifractor plautii 1_3_50AFAA</name>
    <dbReference type="NCBI Taxonomy" id="742738"/>
    <lineage>
        <taxon>Bacteria</taxon>
        <taxon>Bacillati</taxon>
        <taxon>Bacillota</taxon>
        <taxon>Clostridia</taxon>
        <taxon>Eubacteriales</taxon>
        <taxon>Oscillospiraceae</taxon>
        <taxon>Flavonifractor</taxon>
    </lineage>
</organism>
<protein>
    <submittedName>
        <fullName evidence="1">Uncharacterized protein</fullName>
    </submittedName>
</protein>
<comment type="caution">
    <text evidence="1">The sequence shown here is derived from an EMBL/GenBank/DDBJ whole genome shotgun (WGS) entry which is preliminary data.</text>
</comment>
<dbReference type="PATRIC" id="fig|742738.3.peg.2902"/>
<accession>A0A096DA83</accession>
<gene>
    <name evidence="1" type="ORF">HMPREF9460_02823</name>
</gene>
<dbReference type="RefSeq" id="WP_044942044.1">
    <property type="nucleotide sequence ID" value="NZ_KN174164.1"/>
</dbReference>
<reference evidence="1 2" key="1">
    <citation type="submission" date="2011-08" db="EMBL/GenBank/DDBJ databases">
        <title>The Genome Sequence of Clostridium orbiscindens 1_3_50AFAA.</title>
        <authorList>
            <consortium name="The Broad Institute Genome Sequencing Platform"/>
            <person name="Earl A."/>
            <person name="Ward D."/>
            <person name="Feldgarden M."/>
            <person name="Gevers D."/>
            <person name="Daigneault M."/>
            <person name="Strauss J."/>
            <person name="Allen-Vercoe E."/>
            <person name="Young S.K."/>
            <person name="Zeng Q."/>
            <person name="Gargeya S."/>
            <person name="Fitzgerald M."/>
            <person name="Haas B."/>
            <person name="Abouelleil A."/>
            <person name="Alvarado L."/>
            <person name="Arachchi H.M."/>
            <person name="Berlin A."/>
            <person name="Brown A."/>
            <person name="Chapman S.B."/>
            <person name="Chen Z."/>
            <person name="Dunbar C."/>
            <person name="Freedman E."/>
            <person name="Gearin G."/>
            <person name="Gellesch M."/>
            <person name="Goldberg J."/>
            <person name="Griggs A."/>
            <person name="Gujja S."/>
            <person name="Heiman D."/>
            <person name="Howarth C."/>
            <person name="Larson L."/>
            <person name="Lui A."/>
            <person name="MacDonald P.J.P."/>
            <person name="Montmayeur A."/>
            <person name="Murphy C."/>
            <person name="Neiman D."/>
            <person name="Pearson M."/>
            <person name="Priest M."/>
            <person name="Roberts A."/>
            <person name="Saif S."/>
            <person name="Shea T."/>
            <person name="Shenoy N."/>
            <person name="Sisk P."/>
            <person name="Stolte C."/>
            <person name="Sykes S."/>
            <person name="Wortman J."/>
            <person name="Nusbaum C."/>
            <person name="Birren B."/>
        </authorList>
    </citation>
    <scope>NUCLEOTIDE SEQUENCE [LARGE SCALE GENOMIC DNA]</scope>
    <source>
        <strain evidence="1 2">1_3_50AFAA</strain>
    </source>
</reference>